<feature type="domain" description="ABC transmembrane type-1" evidence="11">
    <location>
        <begin position="180"/>
        <end position="391"/>
    </location>
</feature>
<dbReference type="SUPFAM" id="SSF161098">
    <property type="entry name" value="MetI-like"/>
    <property type="match status" value="1"/>
</dbReference>
<comment type="subcellular location">
    <subcellularLocation>
        <location evidence="1 9">Cell membrane</location>
        <topology evidence="1 9">Multi-pass membrane protein</topology>
    </subcellularLocation>
</comment>
<protein>
    <recommendedName>
        <fullName evidence="10">Phosphate transport system permease protein</fullName>
    </recommendedName>
</protein>
<comment type="caution">
    <text evidence="10">Lacks conserved residue(s) required for the propagation of feature annotation.</text>
</comment>
<dbReference type="GO" id="GO:0005315">
    <property type="term" value="F:phosphate transmembrane transporter activity"/>
    <property type="evidence" value="ECO:0007669"/>
    <property type="project" value="InterPro"/>
</dbReference>
<feature type="transmembrane region" description="Helical" evidence="9">
    <location>
        <begin position="223"/>
        <end position="244"/>
    </location>
</feature>
<reference evidence="12 13" key="1">
    <citation type="submission" date="2017-02" db="EMBL/GenBank/DDBJ databases">
        <authorList>
            <person name="Peterson S.W."/>
        </authorList>
    </citation>
    <scope>NUCLEOTIDE SEQUENCE [LARGE SCALE GENOMIC DNA]</scope>
    <source>
        <strain evidence="12 13">ATCC 700135</strain>
    </source>
</reference>
<dbReference type="PANTHER" id="PTHR30425:SF1">
    <property type="entry name" value="PHOSPHATE TRANSPORT SYSTEM PERMEASE PROTEIN PSTC"/>
    <property type="match status" value="1"/>
</dbReference>
<dbReference type="AlphaFoldDB" id="A0A1T4JWI1"/>
<name>A0A1T4JWI1_PORCN</name>
<evidence type="ECO:0000313" key="12">
    <source>
        <dbReference type="EMBL" id="SJZ34508.1"/>
    </source>
</evidence>
<evidence type="ECO:0000256" key="2">
    <source>
        <dbReference type="ARBA" id="ARBA00007069"/>
    </source>
</evidence>
<dbReference type="PANTHER" id="PTHR30425">
    <property type="entry name" value="PHOSPHATE TRANSPORT SYSTEM PERMEASE PROTEIN PST"/>
    <property type="match status" value="1"/>
</dbReference>
<feature type="transmembrane region" description="Helical" evidence="9">
    <location>
        <begin position="16"/>
        <end position="37"/>
    </location>
</feature>
<evidence type="ECO:0000256" key="4">
    <source>
        <dbReference type="ARBA" id="ARBA00022475"/>
    </source>
</evidence>
<keyword evidence="3 9" id="KW-0813">Transport</keyword>
<sequence length="403" mass="43533">MNTKSLRHFFEKVVEGLLRFSGTITTLVILLITVFLFKEGLGLFSSPSVESGYSLYLHADNDVRGLTPTEIKEVFDAEITDWAELGGQAGEIEPFRFEEVFNLHAEEEFGEDYALLPQKLEEKIQESPNIIAYLPDKYAPESKSVRRLPVEDISLQDFFMGKEWLPTSTPSPLFGILPLILGTLLVSVVAILIALPLGLGVAIYLSELAGKRTKRVMKPMIELLAGIPSVVYGFFGLVVLVPIVQQSFGLDVGETALAGSLILAIMALPTIITVAEDAMSNTPRAMREASLALGASHWQTIYKVVIPYSASGISASVVLGIGRAIGETMAVLMVTGNAAVITLSLFDSVRTIPATIAAELGEAPAGGAHYQALFMLGCILFILTMIMSIVSEVISKRQPNKGV</sequence>
<dbReference type="PROSITE" id="PS50928">
    <property type="entry name" value="ABC_TM1"/>
    <property type="match status" value="1"/>
</dbReference>
<dbReference type="SUPFAM" id="SSF53850">
    <property type="entry name" value="Periplasmic binding protein-like II"/>
    <property type="match status" value="1"/>
</dbReference>
<dbReference type="NCBIfam" id="TIGR02138">
    <property type="entry name" value="phosphate_pstC"/>
    <property type="match status" value="1"/>
</dbReference>
<dbReference type="InterPro" id="IPR051124">
    <property type="entry name" value="Phosphate_Transport_Permease"/>
</dbReference>
<comment type="function">
    <text evidence="10">Part of the binding-protein-dependent transport system for phosphate; probably responsible for the translocation of the substrate across the membrane.</text>
</comment>
<evidence type="ECO:0000313" key="13">
    <source>
        <dbReference type="Proteomes" id="UP000189956"/>
    </source>
</evidence>
<dbReference type="Proteomes" id="UP000189956">
    <property type="component" value="Unassembled WGS sequence"/>
</dbReference>
<evidence type="ECO:0000256" key="6">
    <source>
        <dbReference type="ARBA" id="ARBA00022692"/>
    </source>
</evidence>
<evidence type="ECO:0000256" key="5">
    <source>
        <dbReference type="ARBA" id="ARBA00022592"/>
    </source>
</evidence>
<feature type="transmembrane region" description="Helical" evidence="9">
    <location>
        <begin position="256"/>
        <end position="275"/>
    </location>
</feature>
<evidence type="ECO:0000256" key="9">
    <source>
        <dbReference type="RuleBase" id="RU363032"/>
    </source>
</evidence>
<comment type="similarity">
    <text evidence="2 10">Belongs to the binding-protein-dependent transport system permease family. CysTW subfamily.</text>
</comment>
<organism evidence="12 13">
    <name type="scientific">Porphyromonas cangingivalis</name>
    <dbReference type="NCBI Taxonomy" id="36874"/>
    <lineage>
        <taxon>Bacteria</taxon>
        <taxon>Pseudomonadati</taxon>
        <taxon>Bacteroidota</taxon>
        <taxon>Bacteroidia</taxon>
        <taxon>Bacteroidales</taxon>
        <taxon>Porphyromonadaceae</taxon>
        <taxon>Porphyromonas</taxon>
    </lineage>
</organism>
<dbReference type="EMBL" id="FUWL01000004">
    <property type="protein sequence ID" value="SJZ34508.1"/>
    <property type="molecule type" value="Genomic_DNA"/>
</dbReference>
<dbReference type="InterPro" id="IPR000515">
    <property type="entry name" value="MetI-like"/>
</dbReference>
<dbReference type="InterPro" id="IPR011864">
    <property type="entry name" value="Phosphate_PstC"/>
</dbReference>
<keyword evidence="8 9" id="KW-0472">Membrane</keyword>
<feature type="transmembrane region" description="Helical" evidence="9">
    <location>
        <begin position="173"/>
        <end position="202"/>
    </location>
</feature>
<evidence type="ECO:0000256" key="10">
    <source>
        <dbReference type="RuleBase" id="RU363054"/>
    </source>
</evidence>
<evidence type="ECO:0000256" key="3">
    <source>
        <dbReference type="ARBA" id="ARBA00022448"/>
    </source>
</evidence>
<keyword evidence="7 9" id="KW-1133">Transmembrane helix</keyword>
<dbReference type="Gene3D" id="1.10.3720.10">
    <property type="entry name" value="MetI-like"/>
    <property type="match status" value="1"/>
</dbReference>
<evidence type="ECO:0000259" key="11">
    <source>
        <dbReference type="PROSITE" id="PS50928"/>
    </source>
</evidence>
<keyword evidence="5 10" id="KW-0592">Phosphate transport</keyword>
<dbReference type="CDD" id="cd06261">
    <property type="entry name" value="TM_PBP2"/>
    <property type="match status" value="1"/>
</dbReference>
<accession>A0A1T4JWI1</accession>
<keyword evidence="6 9" id="KW-0812">Transmembrane</keyword>
<dbReference type="Pfam" id="PF00528">
    <property type="entry name" value="BPD_transp_1"/>
    <property type="match status" value="1"/>
</dbReference>
<evidence type="ECO:0000256" key="7">
    <source>
        <dbReference type="ARBA" id="ARBA00022989"/>
    </source>
</evidence>
<gene>
    <name evidence="12" type="ORF">SAMN02745205_00392</name>
</gene>
<feature type="transmembrane region" description="Helical" evidence="9">
    <location>
        <begin position="369"/>
        <end position="390"/>
    </location>
</feature>
<dbReference type="InterPro" id="IPR035906">
    <property type="entry name" value="MetI-like_sf"/>
</dbReference>
<dbReference type="Gene3D" id="3.40.190.10">
    <property type="entry name" value="Periplasmic binding protein-like II"/>
    <property type="match status" value="1"/>
</dbReference>
<dbReference type="GO" id="GO:0006817">
    <property type="term" value="P:phosphate ion transport"/>
    <property type="evidence" value="ECO:0007669"/>
    <property type="project" value="UniProtKB-KW"/>
</dbReference>
<evidence type="ECO:0000256" key="8">
    <source>
        <dbReference type="ARBA" id="ARBA00023136"/>
    </source>
</evidence>
<proteinExistence type="inferred from homology"/>
<keyword evidence="4 10" id="KW-1003">Cell membrane</keyword>
<evidence type="ECO:0000256" key="1">
    <source>
        <dbReference type="ARBA" id="ARBA00004651"/>
    </source>
</evidence>
<dbReference type="GO" id="GO:0005886">
    <property type="term" value="C:plasma membrane"/>
    <property type="evidence" value="ECO:0007669"/>
    <property type="project" value="UniProtKB-SubCell"/>
</dbReference>